<organism evidence="2 3">
    <name type="scientific">Natronococcus pandeyae</name>
    <dbReference type="NCBI Taxonomy" id="2055836"/>
    <lineage>
        <taxon>Archaea</taxon>
        <taxon>Methanobacteriati</taxon>
        <taxon>Methanobacteriota</taxon>
        <taxon>Stenosarchaea group</taxon>
        <taxon>Halobacteria</taxon>
        <taxon>Halobacteriales</taxon>
        <taxon>Natrialbaceae</taxon>
        <taxon>Natronococcus</taxon>
    </lineage>
</organism>
<name>A0A8J8PZL0_9EURY</name>
<evidence type="ECO:0000259" key="1">
    <source>
        <dbReference type="Pfam" id="PF26460"/>
    </source>
</evidence>
<dbReference type="InterPro" id="IPR058452">
    <property type="entry name" value="DUF8139"/>
</dbReference>
<evidence type="ECO:0000313" key="3">
    <source>
        <dbReference type="Proteomes" id="UP000766904"/>
    </source>
</evidence>
<protein>
    <recommendedName>
        <fullName evidence="1">DUF8139 domain-containing protein</fullName>
    </recommendedName>
</protein>
<reference evidence="2" key="1">
    <citation type="submission" date="2017-11" db="EMBL/GenBank/DDBJ databases">
        <authorList>
            <person name="Kajale S.C."/>
            <person name="Sharma A."/>
        </authorList>
    </citation>
    <scope>NUCLEOTIDE SEQUENCE</scope>
    <source>
        <strain evidence="2">LS1_42</strain>
    </source>
</reference>
<evidence type="ECO:0000313" key="2">
    <source>
        <dbReference type="EMBL" id="TYL37370.1"/>
    </source>
</evidence>
<proteinExistence type="predicted"/>
<comment type="caution">
    <text evidence="2">The sequence shown here is derived from an EMBL/GenBank/DDBJ whole genome shotgun (WGS) entry which is preliminary data.</text>
</comment>
<dbReference type="Pfam" id="PF26460">
    <property type="entry name" value="DUF8139"/>
    <property type="match status" value="1"/>
</dbReference>
<accession>A0A8J8PZL0</accession>
<sequence>MSYIVGDPVRVDIPDETNPYHLLHGEEGFVLDSMEDGYRIGLIEVPVTFFAYPREVRPSLRMY</sequence>
<feature type="domain" description="DUF8139" evidence="1">
    <location>
        <begin position="2"/>
        <end position="37"/>
    </location>
</feature>
<dbReference type="AlphaFoldDB" id="A0A8J8PZL0"/>
<gene>
    <name evidence="2" type="ORF">CV102_17270</name>
</gene>
<dbReference type="Proteomes" id="UP000766904">
    <property type="component" value="Unassembled WGS sequence"/>
</dbReference>
<keyword evidence="3" id="KW-1185">Reference proteome</keyword>
<dbReference type="EMBL" id="PHNJ01000010">
    <property type="protein sequence ID" value="TYL37370.1"/>
    <property type="molecule type" value="Genomic_DNA"/>
</dbReference>